<evidence type="ECO:0000256" key="2">
    <source>
        <dbReference type="ARBA" id="ARBA00022441"/>
    </source>
</evidence>
<dbReference type="PANTHER" id="PTHR24412">
    <property type="entry name" value="KELCH PROTEIN"/>
    <property type="match status" value="1"/>
</dbReference>
<protein>
    <submittedName>
        <fullName evidence="8">Kelch-like protein 2</fullName>
    </submittedName>
</protein>
<keyword evidence="9" id="KW-1185">Reference proteome</keyword>
<dbReference type="InterPro" id="IPR011043">
    <property type="entry name" value="Gal_Oxase/kelch_b-propeller"/>
</dbReference>
<keyword evidence="3" id="KW-0963">Cytoplasm</keyword>
<evidence type="ECO:0000259" key="7">
    <source>
        <dbReference type="PROSITE" id="PS50097"/>
    </source>
</evidence>
<dbReference type="InterPro" id="IPR000210">
    <property type="entry name" value="BTB/POZ_dom"/>
</dbReference>
<dbReference type="EMBL" id="LSMT01000797">
    <property type="protein sequence ID" value="PFX14327.1"/>
    <property type="molecule type" value="Genomic_DNA"/>
</dbReference>
<dbReference type="STRING" id="50429.A0A2B4RDA9"/>
<dbReference type="InterPro" id="IPR015915">
    <property type="entry name" value="Kelch-typ_b-propeller"/>
</dbReference>
<dbReference type="Gene3D" id="2.120.10.80">
    <property type="entry name" value="Kelch-type beta propeller"/>
    <property type="match status" value="1"/>
</dbReference>
<sequence>MSKETNFETEQIPQPEEKVVIPPYRSPECHNKSFQVMNTLREQNQLCDVLLKAAGSEIPAHRVVLASSSPYFLAMFTGELSESRQTVVTMREIDSHALELLVQYVYTAEIEVTEDNVQVLLPAANLLQLTDVQDACCEFLKAQLHSTNCLGIRAFADMHSCSDLMIAAHSFAEKHFSEVVQADEFLALPTIQVEELVCSDQLTVPSEEKVFEAVVTWVNYDPEHRQDCLAQLMEHVRLPLLSREYLVSRVETETLVKNNNMCKDFLIEAMKYHLLSNEQRSSVQSPRTRPRTPIGLPKVMYVVGGQAPKAIRSVECYDFKGENWYAVAEMNSRRCRAGVAVLDGLVYAVGGFNGSLRVRTVDCYDPGKDQWRPVASMEARRSTLGAAVMNGLLYAIGGFDGTTGLNTCEVYDPKINEWRSICPMSTRRSSVGVGVLNGLLYAVGGYDGASRHCLSSVECYNPNSNEWCLMAEMSTRRSGAGVGVADGLLYAIGGHDGPHVRKSVECFNPDVNQWRPVSDMSMCRRNAGVASVNGLLFVVGGDDGSSNLFSVEVYNPRTDQWGLLSTFMTIGRSYAGVAVIDRPNT</sequence>
<dbReference type="FunFam" id="2.120.10.80:FF:000002">
    <property type="entry name" value="Kelch-like family member 2"/>
    <property type="match status" value="1"/>
</dbReference>
<dbReference type="Gene3D" id="3.30.710.10">
    <property type="entry name" value="Potassium Channel Kv1.1, Chain A"/>
    <property type="match status" value="1"/>
</dbReference>
<evidence type="ECO:0000256" key="3">
    <source>
        <dbReference type="ARBA" id="ARBA00022490"/>
    </source>
</evidence>
<comment type="caution">
    <text evidence="8">The sequence shown here is derived from an EMBL/GenBank/DDBJ whole genome shotgun (WGS) entry which is preliminary data.</text>
</comment>
<keyword evidence="6" id="KW-0206">Cytoskeleton</keyword>
<feature type="domain" description="BTB" evidence="7">
    <location>
        <begin position="47"/>
        <end position="114"/>
    </location>
</feature>
<name>A0A2B4RDA9_STYPI</name>
<dbReference type="AlphaFoldDB" id="A0A2B4RDA9"/>
<dbReference type="OrthoDB" id="45365at2759"/>
<dbReference type="PROSITE" id="PS50097">
    <property type="entry name" value="BTB"/>
    <property type="match status" value="1"/>
</dbReference>
<gene>
    <name evidence="8" type="primary">Klhl2</name>
    <name evidence="8" type="ORF">AWC38_SpisGene21518</name>
</gene>
<keyword evidence="5" id="KW-0009">Actin-binding</keyword>
<comment type="subcellular location">
    <subcellularLocation>
        <location evidence="1">Cytoplasm</location>
        <location evidence="1">Cytoskeleton</location>
    </subcellularLocation>
</comment>
<dbReference type="Pfam" id="PF07707">
    <property type="entry name" value="BACK"/>
    <property type="match status" value="1"/>
</dbReference>
<dbReference type="SMART" id="SM00875">
    <property type="entry name" value="BACK"/>
    <property type="match status" value="1"/>
</dbReference>
<dbReference type="PIRSF" id="PIRSF037037">
    <property type="entry name" value="Kelch-like_protein_gigaxonin"/>
    <property type="match status" value="1"/>
</dbReference>
<dbReference type="GO" id="GO:0005856">
    <property type="term" value="C:cytoskeleton"/>
    <property type="evidence" value="ECO:0007669"/>
    <property type="project" value="UniProtKB-SubCell"/>
</dbReference>
<dbReference type="Proteomes" id="UP000225706">
    <property type="component" value="Unassembled WGS sequence"/>
</dbReference>
<dbReference type="FunFam" id="1.25.40.420:FF:000001">
    <property type="entry name" value="Kelch-like family member 12"/>
    <property type="match status" value="1"/>
</dbReference>
<dbReference type="InterPro" id="IPR006652">
    <property type="entry name" value="Kelch_1"/>
</dbReference>
<dbReference type="SUPFAM" id="SSF54695">
    <property type="entry name" value="POZ domain"/>
    <property type="match status" value="1"/>
</dbReference>
<reference evidence="9" key="1">
    <citation type="journal article" date="2017" name="bioRxiv">
        <title>Comparative analysis of the genomes of Stylophora pistillata and Acropora digitifera provides evidence for extensive differences between species of corals.</title>
        <authorList>
            <person name="Voolstra C.R."/>
            <person name="Li Y."/>
            <person name="Liew Y.J."/>
            <person name="Baumgarten S."/>
            <person name="Zoccola D."/>
            <person name="Flot J.-F."/>
            <person name="Tambutte S."/>
            <person name="Allemand D."/>
            <person name="Aranda M."/>
        </authorList>
    </citation>
    <scope>NUCLEOTIDE SEQUENCE [LARGE SCALE GENOMIC DNA]</scope>
</reference>
<dbReference type="SMART" id="SM00225">
    <property type="entry name" value="BTB"/>
    <property type="match status" value="1"/>
</dbReference>
<dbReference type="InterPro" id="IPR017096">
    <property type="entry name" value="BTB-kelch_protein"/>
</dbReference>
<evidence type="ECO:0000256" key="6">
    <source>
        <dbReference type="ARBA" id="ARBA00023212"/>
    </source>
</evidence>
<keyword evidence="4" id="KW-0677">Repeat</keyword>
<dbReference type="FunFam" id="3.30.710.10:FF:000001">
    <property type="entry name" value="Kelch-like family member 20"/>
    <property type="match status" value="1"/>
</dbReference>
<keyword evidence="2" id="KW-0880">Kelch repeat</keyword>
<dbReference type="Pfam" id="PF00651">
    <property type="entry name" value="BTB"/>
    <property type="match status" value="1"/>
</dbReference>
<dbReference type="InterPro" id="IPR011333">
    <property type="entry name" value="SKP1/BTB/POZ_sf"/>
</dbReference>
<organism evidence="8 9">
    <name type="scientific">Stylophora pistillata</name>
    <name type="common">Smooth cauliflower coral</name>
    <dbReference type="NCBI Taxonomy" id="50429"/>
    <lineage>
        <taxon>Eukaryota</taxon>
        <taxon>Metazoa</taxon>
        <taxon>Cnidaria</taxon>
        <taxon>Anthozoa</taxon>
        <taxon>Hexacorallia</taxon>
        <taxon>Scleractinia</taxon>
        <taxon>Astrocoeniina</taxon>
        <taxon>Pocilloporidae</taxon>
        <taxon>Stylophora</taxon>
    </lineage>
</organism>
<dbReference type="InterPro" id="IPR011705">
    <property type="entry name" value="BACK"/>
</dbReference>
<dbReference type="Gene3D" id="1.25.40.420">
    <property type="match status" value="1"/>
</dbReference>
<dbReference type="PANTHER" id="PTHR24412:SF466">
    <property type="entry name" value="RING CANAL KELCH PROTEIN"/>
    <property type="match status" value="1"/>
</dbReference>
<proteinExistence type="predicted"/>
<dbReference type="SMART" id="SM00612">
    <property type="entry name" value="Kelch"/>
    <property type="match status" value="6"/>
</dbReference>
<dbReference type="GO" id="GO:0003779">
    <property type="term" value="F:actin binding"/>
    <property type="evidence" value="ECO:0007669"/>
    <property type="project" value="UniProtKB-KW"/>
</dbReference>
<accession>A0A2B4RDA9</accession>
<evidence type="ECO:0000313" key="8">
    <source>
        <dbReference type="EMBL" id="PFX14327.1"/>
    </source>
</evidence>
<evidence type="ECO:0000256" key="4">
    <source>
        <dbReference type="ARBA" id="ARBA00022737"/>
    </source>
</evidence>
<evidence type="ECO:0000256" key="1">
    <source>
        <dbReference type="ARBA" id="ARBA00004245"/>
    </source>
</evidence>
<evidence type="ECO:0000313" key="9">
    <source>
        <dbReference type="Proteomes" id="UP000225706"/>
    </source>
</evidence>
<dbReference type="Pfam" id="PF01344">
    <property type="entry name" value="Kelch_1"/>
    <property type="match status" value="6"/>
</dbReference>
<evidence type="ECO:0000256" key="5">
    <source>
        <dbReference type="ARBA" id="ARBA00023203"/>
    </source>
</evidence>
<dbReference type="SUPFAM" id="SSF50965">
    <property type="entry name" value="Galactose oxidase, central domain"/>
    <property type="match status" value="1"/>
</dbReference>